<comment type="caution">
    <text evidence="3">The sequence shown here is derived from an EMBL/GenBank/DDBJ whole genome shotgun (WGS) entry which is preliminary data.</text>
</comment>
<feature type="transmembrane region" description="Helical" evidence="1">
    <location>
        <begin position="122"/>
        <end position="143"/>
    </location>
</feature>
<keyword evidence="4" id="KW-1185">Reference proteome</keyword>
<feature type="transmembrane region" description="Helical" evidence="1">
    <location>
        <begin position="6"/>
        <end position="32"/>
    </location>
</feature>
<dbReference type="Pfam" id="PF12158">
    <property type="entry name" value="DUF3592"/>
    <property type="match status" value="1"/>
</dbReference>
<dbReference type="Proteomes" id="UP000590749">
    <property type="component" value="Unassembled WGS sequence"/>
</dbReference>
<evidence type="ECO:0000313" key="3">
    <source>
        <dbReference type="EMBL" id="MBB3097866.1"/>
    </source>
</evidence>
<keyword evidence="1" id="KW-1133">Transmembrane helix</keyword>
<dbReference type="AlphaFoldDB" id="A0A7W5AKP3"/>
<proteinExistence type="predicted"/>
<organism evidence="3 4">
    <name type="scientific">Actinoplanes campanulatus</name>
    <dbReference type="NCBI Taxonomy" id="113559"/>
    <lineage>
        <taxon>Bacteria</taxon>
        <taxon>Bacillati</taxon>
        <taxon>Actinomycetota</taxon>
        <taxon>Actinomycetes</taxon>
        <taxon>Micromonosporales</taxon>
        <taxon>Micromonosporaceae</taxon>
        <taxon>Actinoplanes</taxon>
    </lineage>
</organism>
<dbReference type="RefSeq" id="WP_183223342.1">
    <property type="nucleotide sequence ID" value="NZ_BMPW01000009.1"/>
</dbReference>
<dbReference type="InterPro" id="IPR021994">
    <property type="entry name" value="DUF3592"/>
</dbReference>
<feature type="domain" description="DUF3592" evidence="2">
    <location>
        <begin position="48"/>
        <end position="113"/>
    </location>
</feature>
<evidence type="ECO:0000259" key="2">
    <source>
        <dbReference type="Pfam" id="PF12158"/>
    </source>
</evidence>
<name>A0A7W5AKP3_9ACTN</name>
<keyword evidence="1" id="KW-0472">Membrane</keyword>
<gene>
    <name evidence="3" type="ORF">FHR83_005550</name>
</gene>
<accession>A0A7W5AKP3</accession>
<reference evidence="3 4" key="1">
    <citation type="submission" date="2020-08" db="EMBL/GenBank/DDBJ databases">
        <title>Genomic Encyclopedia of Type Strains, Phase III (KMG-III): the genomes of soil and plant-associated and newly described type strains.</title>
        <authorList>
            <person name="Whitman W."/>
        </authorList>
    </citation>
    <scope>NUCLEOTIDE SEQUENCE [LARGE SCALE GENOMIC DNA]</scope>
    <source>
        <strain evidence="3 4">CECT 3287</strain>
    </source>
</reference>
<evidence type="ECO:0000256" key="1">
    <source>
        <dbReference type="SAM" id="Phobius"/>
    </source>
</evidence>
<evidence type="ECO:0000313" key="4">
    <source>
        <dbReference type="Proteomes" id="UP000590749"/>
    </source>
</evidence>
<dbReference type="EMBL" id="JACHXF010000012">
    <property type="protein sequence ID" value="MBB3097866.1"/>
    <property type="molecule type" value="Genomic_DNA"/>
</dbReference>
<protein>
    <recommendedName>
        <fullName evidence="2">DUF3592 domain-containing protein</fullName>
    </recommendedName>
</protein>
<keyword evidence="1" id="KW-0812">Transmembrane</keyword>
<sequence>MIGESPWWHYVVTALFAGVPALVGAGLIVAAVRHWSKLRTLTASGRQTTARVVDNQLESWSDGQTRFRPVVTFQTDSGQEVTTALADLDGFRSHIIGTEVPVIYDPQKPSEATPAQKGGGRLVTTVVVGMLFLVFAICAYPAITAVLDAFGDFGDFGSSVDSVDVSDPDFDFDFGDLETP</sequence>